<gene>
    <name evidence="1" type="ORF">E3N88_39722</name>
</gene>
<organism evidence="1 2">
    <name type="scientific">Mikania micrantha</name>
    <name type="common">bitter vine</name>
    <dbReference type="NCBI Taxonomy" id="192012"/>
    <lineage>
        <taxon>Eukaryota</taxon>
        <taxon>Viridiplantae</taxon>
        <taxon>Streptophyta</taxon>
        <taxon>Embryophyta</taxon>
        <taxon>Tracheophyta</taxon>
        <taxon>Spermatophyta</taxon>
        <taxon>Magnoliopsida</taxon>
        <taxon>eudicotyledons</taxon>
        <taxon>Gunneridae</taxon>
        <taxon>Pentapetalae</taxon>
        <taxon>asterids</taxon>
        <taxon>campanulids</taxon>
        <taxon>Asterales</taxon>
        <taxon>Asteraceae</taxon>
        <taxon>Asteroideae</taxon>
        <taxon>Heliantheae alliance</taxon>
        <taxon>Eupatorieae</taxon>
        <taxon>Mikania</taxon>
    </lineage>
</organism>
<dbReference type="EMBL" id="SZYD01000019">
    <property type="protein sequence ID" value="KAD2392745.1"/>
    <property type="molecule type" value="Genomic_DNA"/>
</dbReference>
<sequence>MDHQETHLNRQTQRQTSCMCIKASSSSGQLALSRNEVVMVVVCAPMCPPSFQSSKMASRGSKGELQICRLTPVAYRDTRPERCFALREGIRESTLRDVCRVPRQELLLGHRVPRWVPE</sequence>
<comment type="caution">
    <text evidence="1">The sequence shown here is derived from an EMBL/GenBank/DDBJ whole genome shotgun (WGS) entry which is preliminary data.</text>
</comment>
<accession>A0A5N6LKL6</accession>
<evidence type="ECO:0000313" key="2">
    <source>
        <dbReference type="Proteomes" id="UP000326396"/>
    </source>
</evidence>
<dbReference type="AlphaFoldDB" id="A0A5N6LKL6"/>
<dbReference type="Proteomes" id="UP000326396">
    <property type="component" value="Linkage Group LG9"/>
</dbReference>
<evidence type="ECO:0000313" key="1">
    <source>
        <dbReference type="EMBL" id="KAD2392745.1"/>
    </source>
</evidence>
<protein>
    <submittedName>
        <fullName evidence="1">Uncharacterized protein</fullName>
    </submittedName>
</protein>
<proteinExistence type="predicted"/>
<keyword evidence="2" id="KW-1185">Reference proteome</keyword>
<reference evidence="1 2" key="1">
    <citation type="submission" date="2019-05" db="EMBL/GenBank/DDBJ databases">
        <title>Mikania micrantha, genome provides insights into the molecular mechanism of rapid growth.</title>
        <authorList>
            <person name="Liu B."/>
        </authorList>
    </citation>
    <scope>NUCLEOTIDE SEQUENCE [LARGE SCALE GENOMIC DNA]</scope>
    <source>
        <strain evidence="1">NLD-2019</strain>
        <tissue evidence="1">Leaf</tissue>
    </source>
</reference>
<name>A0A5N6LKL6_9ASTR</name>